<dbReference type="PANTHER" id="PTHR22754">
    <property type="entry name" value="DISCO-INTERACTING PROTEIN 2 DIP2 -RELATED"/>
    <property type="match status" value="1"/>
</dbReference>
<dbReference type="PANTHER" id="PTHR22754:SF32">
    <property type="entry name" value="DISCO-INTERACTING PROTEIN 2"/>
    <property type="match status" value="1"/>
</dbReference>
<dbReference type="InterPro" id="IPR045851">
    <property type="entry name" value="AMP-bd_C_sf"/>
</dbReference>
<dbReference type="GO" id="GO:0004467">
    <property type="term" value="F:long-chain fatty acid-CoA ligase activity"/>
    <property type="evidence" value="ECO:0007669"/>
    <property type="project" value="UniProtKB-EC"/>
</dbReference>
<dbReference type="InterPro" id="IPR040097">
    <property type="entry name" value="FAAL/FAAC"/>
</dbReference>
<name>A0A095VSA2_9GAMM</name>
<reference evidence="4 5" key="1">
    <citation type="journal article" date="2014" name="Genome Announc.">
        <title>Genome Sequence of Gammaproteobacterial Pseudohaliea rubra Type Strain DSM 19751, Isolated from Coastal Seawater of the Mediterranean Sea.</title>
        <authorList>
            <person name="Spring S."/>
            <person name="Fiebig A."/>
            <person name="Riedel T."/>
            <person name="Goker M."/>
            <person name="Klenk H.P."/>
        </authorList>
    </citation>
    <scope>NUCLEOTIDE SEQUENCE [LARGE SCALE GENOMIC DNA]</scope>
    <source>
        <strain evidence="4 5">DSM 19751</strain>
    </source>
</reference>
<comment type="similarity">
    <text evidence="1">Belongs to the ATP-dependent AMP-binding enzyme family.</text>
</comment>
<dbReference type="EC" id="6.2.1.3" evidence="4"/>
<evidence type="ECO:0000259" key="3">
    <source>
        <dbReference type="Pfam" id="PF00501"/>
    </source>
</evidence>
<dbReference type="HOGENOM" id="CLU_000022_23_7_6"/>
<dbReference type="SUPFAM" id="SSF56801">
    <property type="entry name" value="Acetyl-CoA synthetase-like"/>
    <property type="match status" value="1"/>
</dbReference>
<dbReference type="Pfam" id="PF00501">
    <property type="entry name" value="AMP-binding"/>
    <property type="match status" value="1"/>
</dbReference>
<accession>A0A095VSA2</accession>
<dbReference type="RefSeq" id="WP_201771531.1">
    <property type="nucleotide sequence ID" value="NZ_KN234751.1"/>
</dbReference>
<dbReference type="GO" id="GO:0070566">
    <property type="term" value="F:adenylyltransferase activity"/>
    <property type="evidence" value="ECO:0007669"/>
    <property type="project" value="TreeGrafter"/>
</dbReference>
<evidence type="ECO:0000256" key="2">
    <source>
        <dbReference type="ARBA" id="ARBA00022598"/>
    </source>
</evidence>
<dbReference type="InterPro" id="IPR000873">
    <property type="entry name" value="AMP-dep_synth/lig_dom"/>
</dbReference>
<protein>
    <submittedName>
        <fullName evidence="4">Long-chain-fatty-acid--CoA ligase</fullName>
        <ecNumber evidence="4">6.2.1.3</ecNumber>
    </submittedName>
</protein>
<organism evidence="4 5">
    <name type="scientific">Pseudohaliea rubra DSM 19751</name>
    <dbReference type="NCBI Taxonomy" id="1265313"/>
    <lineage>
        <taxon>Bacteria</taxon>
        <taxon>Pseudomonadati</taxon>
        <taxon>Pseudomonadota</taxon>
        <taxon>Gammaproteobacteria</taxon>
        <taxon>Cellvibrionales</taxon>
        <taxon>Halieaceae</taxon>
        <taxon>Pseudohaliea</taxon>
    </lineage>
</organism>
<dbReference type="NCBIfam" id="NF006624">
    <property type="entry name" value="PRK09192.1"/>
    <property type="match status" value="1"/>
</dbReference>
<dbReference type="Gene3D" id="3.40.50.12780">
    <property type="entry name" value="N-terminal domain of ligase-like"/>
    <property type="match status" value="1"/>
</dbReference>
<keyword evidence="5" id="KW-1185">Reference proteome</keyword>
<feature type="domain" description="AMP-dependent synthetase/ligase" evidence="3">
    <location>
        <begin position="46"/>
        <end position="427"/>
    </location>
</feature>
<dbReference type="GO" id="GO:0005886">
    <property type="term" value="C:plasma membrane"/>
    <property type="evidence" value="ECO:0007669"/>
    <property type="project" value="TreeGrafter"/>
</dbReference>
<dbReference type="EMBL" id="AUVB01000042">
    <property type="protein sequence ID" value="KGE03968.1"/>
    <property type="molecule type" value="Genomic_DNA"/>
</dbReference>
<gene>
    <name evidence="4" type="ORF">HRUBRA_01473</name>
</gene>
<evidence type="ECO:0000256" key="1">
    <source>
        <dbReference type="ARBA" id="ARBA00006432"/>
    </source>
</evidence>
<dbReference type="AlphaFoldDB" id="A0A095VSA2"/>
<evidence type="ECO:0000313" key="4">
    <source>
        <dbReference type="EMBL" id="KGE03968.1"/>
    </source>
</evidence>
<dbReference type="CDD" id="cd05931">
    <property type="entry name" value="FAAL"/>
    <property type="match status" value="1"/>
</dbReference>
<dbReference type="eggNOG" id="COG0318">
    <property type="taxonomic scope" value="Bacteria"/>
</dbReference>
<evidence type="ECO:0000313" key="5">
    <source>
        <dbReference type="Proteomes" id="UP000029640"/>
    </source>
</evidence>
<dbReference type="Proteomes" id="UP000029640">
    <property type="component" value="Unassembled WGS sequence"/>
</dbReference>
<dbReference type="InterPro" id="IPR042099">
    <property type="entry name" value="ANL_N_sf"/>
</dbReference>
<dbReference type="PATRIC" id="fig|1265313.6.peg.1457"/>
<dbReference type="GO" id="GO:0006633">
    <property type="term" value="P:fatty acid biosynthetic process"/>
    <property type="evidence" value="ECO:0007669"/>
    <property type="project" value="TreeGrafter"/>
</dbReference>
<proteinExistence type="inferred from homology"/>
<dbReference type="STRING" id="1265313.HRUBRA_01473"/>
<sequence length="590" mass="65264">MHISATPTEQSLPFRPADFATLTEALDYAAQGETGCNFFNGRGRIYDRLSYRKLREQARALARQLLGLGLARGDRVALVAETDPHFVRFFYACQYAGLIPVALPASVKIGAHEAYVAQLHRLLEASDANVAVASEGYLGFLKEAGEGLSVRMVATPEAFYALEEPALELPTIEAGDIAYLQYTSGSTRFPRGVIIRHQTAMANLHGIVAHGLHITGKDRLMSWLPFYHDMGLVGFVLTPVAAQISVDYLDTREFAMRPRQWLKMMTQSKATIAFAPSFGYDLCARRVRPGDIAEYDLSHWRVAGIGAEMIRPQTLQHFADILEPAGFDRRAFVACYGMAECTLGVSFSPLWQGFSTHYIDSDHLSDQHEAVLMDTGETEGRGRHFVNCGVPLPSFEVEVRDDDGNALADWQSGVIHLRGPSVMSGYFNLPEETSDALCGGGWLNTGDIGYLADGMLTITGRKKDLIIIHGRNIWPQDLEHLAETQPEVRVGDALAFSAPDHEGEEMCVLVVQCRERDPNRRHSLVRRLTAIVRTELGLDCYVELVPPHSLPRTSSGKLSRAKARLDFIAAHDEERLNAVAEELRVRVATA</sequence>
<dbReference type="Gene3D" id="3.30.300.30">
    <property type="match status" value="1"/>
</dbReference>
<keyword evidence="2 4" id="KW-0436">Ligase</keyword>
<comment type="caution">
    <text evidence="4">The sequence shown here is derived from an EMBL/GenBank/DDBJ whole genome shotgun (WGS) entry which is preliminary data.</text>
</comment>